<evidence type="ECO:0000256" key="1">
    <source>
        <dbReference type="ARBA" id="ARBA00007957"/>
    </source>
</evidence>
<dbReference type="CDD" id="cd07153">
    <property type="entry name" value="Fur_like"/>
    <property type="match status" value="1"/>
</dbReference>
<keyword evidence="4" id="KW-0805">Transcription regulation</keyword>
<evidence type="ECO:0000256" key="5">
    <source>
        <dbReference type="ARBA" id="ARBA00023125"/>
    </source>
</evidence>
<protein>
    <submittedName>
        <fullName evidence="7">Transcriptional repressor</fullName>
    </submittedName>
</protein>
<dbReference type="InterPro" id="IPR036388">
    <property type="entry name" value="WH-like_DNA-bd_sf"/>
</dbReference>
<sequence length="147" mass="16174">MEDPSQIIQKLQTCGLRPSAPRKTLLAYLMGCDHHPTPYELLEGLKLSGHPISIATLYQNLQVLSEAGLIRKFVDADGTARYDANTSAHHHLHCTACGRILDLDLSDELASALVALGTTANWQVQKIQLDLEGLCERCQIRLSALQD</sequence>
<keyword evidence="5" id="KW-0238">DNA-binding</keyword>
<dbReference type="Gene3D" id="1.10.10.10">
    <property type="entry name" value="Winged helix-like DNA-binding domain superfamily/Winged helix DNA-binding domain"/>
    <property type="match status" value="1"/>
</dbReference>
<proteinExistence type="inferred from homology"/>
<dbReference type="Gene3D" id="3.30.1490.190">
    <property type="match status" value="1"/>
</dbReference>
<name>A0ABQ2CYP0_9DEIO</name>
<dbReference type="PANTHER" id="PTHR33202">
    <property type="entry name" value="ZINC UPTAKE REGULATION PROTEIN"/>
    <property type="match status" value="1"/>
</dbReference>
<dbReference type="InterPro" id="IPR002481">
    <property type="entry name" value="FUR"/>
</dbReference>
<dbReference type="Pfam" id="PF01475">
    <property type="entry name" value="FUR"/>
    <property type="match status" value="1"/>
</dbReference>
<comment type="similarity">
    <text evidence="1">Belongs to the Fur family.</text>
</comment>
<dbReference type="InterPro" id="IPR043135">
    <property type="entry name" value="Fur_C"/>
</dbReference>
<dbReference type="EMBL" id="BMOD01000003">
    <property type="protein sequence ID" value="GGJ29123.1"/>
    <property type="molecule type" value="Genomic_DNA"/>
</dbReference>
<evidence type="ECO:0000256" key="6">
    <source>
        <dbReference type="ARBA" id="ARBA00023163"/>
    </source>
</evidence>
<gene>
    <name evidence="7" type="primary">furR1</name>
    <name evidence="7" type="ORF">GCM10008938_14070</name>
</gene>
<reference evidence="8" key="1">
    <citation type="journal article" date="2019" name="Int. J. Syst. Evol. Microbiol.">
        <title>The Global Catalogue of Microorganisms (GCM) 10K type strain sequencing project: providing services to taxonomists for standard genome sequencing and annotation.</title>
        <authorList>
            <consortium name="The Broad Institute Genomics Platform"/>
            <consortium name="The Broad Institute Genome Sequencing Center for Infectious Disease"/>
            <person name="Wu L."/>
            <person name="Ma J."/>
        </authorList>
    </citation>
    <scope>NUCLEOTIDE SEQUENCE [LARGE SCALE GENOMIC DNA]</scope>
    <source>
        <strain evidence="8">JCM 14370</strain>
    </source>
</reference>
<keyword evidence="8" id="KW-1185">Reference proteome</keyword>
<dbReference type="SUPFAM" id="SSF46785">
    <property type="entry name" value="Winged helix' DNA-binding domain"/>
    <property type="match status" value="1"/>
</dbReference>
<dbReference type="InterPro" id="IPR036390">
    <property type="entry name" value="WH_DNA-bd_sf"/>
</dbReference>
<evidence type="ECO:0000313" key="7">
    <source>
        <dbReference type="EMBL" id="GGJ29123.1"/>
    </source>
</evidence>
<comment type="caution">
    <text evidence="7">The sequence shown here is derived from an EMBL/GenBank/DDBJ whole genome shotgun (WGS) entry which is preliminary data.</text>
</comment>
<keyword evidence="2" id="KW-0678">Repressor</keyword>
<evidence type="ECO:0000256" key="3">
    <source>
        <dbReference type="ARBA" id="ARBA00022833"/>
    </source>
</evidence>
<keyword evidence="3" id="KW-0862">Zinc</keyword>
<keyword evidence="6" id="KW-0804">Transcription</keyword>
<dbReference type="PANTHER" id="PTHR33202:SF7">
    <property type="entry name" value="FERRIC UPTAKE REGULATION PROTEIN"/>
    <property type="match status" value="1"/>
</dbReference>
<organism evidence="7 8">
    <name type="scientific">Deinococcus roseus</name>
    <dbReference type="NCBI Taxonomy" id="392414"/>
    <lineage>
        <taxon>Bacteria</taxon>
        <taxon>Thermotogati</taxon>
        <taxon>Deinococcota</taxon>
        <taxon>Deinococci</taxon>
        <taxon>Deinococcales</taxon>
        <taxon>Deinococcaceae</taxon>
        <taxon>Deinococcus</taxon>
    </lineage>
</organism>
<dbReference type="Proteomes" id="UP000632222">
    <property type="component" value="Unassembled WGS sequence"/>
</dbReference>
<accession>A0ABQ2CYP0</accession>
<evidence type="ECO:0000256" key="2">
    <source>
        <dbReference type="ARBA" id="ARBA00022491"/>
    </source>
</evidence>
<dbReference type="RefSeq" id="WP_189001771.1">
    <property type="nucleotide sequence ID" value="NZ_BMOD01000003.1"/>
</dbReference>
<evidence type="ECO:0000313" key="8">
    <source>
        <dbReference type="Proteomes" id="UP000632222"/>
    </source>
</evidence>
<evidence type="ECO:0000256" key="4">
    <source>
        <dbReference type="ARBA" id="ARBA00023015"/>
    </source>
</evidence>